<name>A0A9N9HXW3_9GLOM</name>
<dbReference type="InterPro" id="IPR011009">
    <property type="entry name" value="Kinase-like_dom_sf"/>
</dbReference>
<dbReference type="Gene3D" id="1.10.510.10">
    <property type="entry name" value="Transferase(Phosphotransferase) domain 1"/>
    <property type="match status" value="1"/>
</dbReference>
<feature type="non-terminal residue" evidence="1">
    <location>
        <position position="122"/>
    </location>
</feature>
<evidence type="ECO:0000313" key="1">
    <source>
        <dbReference type="EMBL" id="CAG8711432.1"/>
    </source>
</evidence>
<dbReference type="EMBL" id="CAJVPY010009692">
    <property type="protein sequence ID" value="CAG8711432.1"/>
    <property type="molecule type" value="Genomic_DNA"/>
</dbReference>
<proteinExistence type="predicted"/>
<comment type="caution">
    <text evidence="1">The sequence shown here is derived from an EMBL/GenBank/DDBJ whole genome shotgun (WGS) entry which is preliminary data.</text>
</comment>
<dbReference type="SUPFAM" id="SSF56112">
    <property type="entry name" value="Protein kinase-like (PK-like)"/>
    <property type="match status" value="1"/>
</dbReference>
<protein>
    <submittedName>
        <fullName evidence="1">11639_t:CDS:1</fullName>
    </submittedName>
</protein>
<gene>
    <name evidence="1" type="ORF">DERYTH_LOCUS13621</name>
</gene>
<dbReference type="Proteomes" id="UP000789405">
    <property type="component" value="Unassembled WGS sequence"/>
</dbReference>
<sequence length="122" mass="13922">MHLASDICKGSRPKVKNEIPDLFKQLINNCWDTMPTNRPTANALIEIFSNWAMDVNDPGSELYVQIKNNEEFKTQDITSSQSTFEMHSEACYASRLLSIPNFPKLDNLSNLYTQPVHTTLDQ</sequence>
<keyword evidence="2" id="KW-1185">Reference proteome</keyword>
<dbReference type="OrthoDB" id="2403434at2759"/>
<organism evidence="1 2">
    <name type="scientific">Dentiscutata erythropus</name>
    <dbReference type="NCBI Taxonomy" id="1348616"/>
    <lineage>
        <taxon>Eukaryota</taxon>
        <taxon>Fungi</taxon>
        <taxon>Fungi incertae sedis</taxon>
        <taxon>Mucoromycota</taxon>
        <taxon>Glomeromycotina</taxon>
        <taxon>Glomeromycetes</taxon>
        <taxon>Diversisporales</taxon>
        <taxon>Gigasporaceae</taxon>
        <taxon>Dentiscutata</taxon>
    </lineage>
</organism>
<reference evidence="1" key="1">
    <citation type="submission" date="2021-06" db="EMBL/GenBank/DDBJ databases">
        <authorList>
            <person name="Kallberg Y."/>
            <person name="Tangrot J."/>
            <person name="Rosling A."/>
        </authorList>
    </citation>
    <scope>NUCLEOTIDE SEQUENCE</scope>
    <source>
        <strain evidence="1">MA453B</strain>
    </source>
</reference>
<accession>A0A9N9HXW3</accession>
<dbReference type="AlphaFoldDB" id="A0A9N9HXW3"/>
<evidence type="ECO:0000313" key="2">
    <source>
        <dbReference type="Proteomes" id="UP000789405"/>
    </source>
</evidence>